<evidence type="ECO:0000256" key="2">
    <source>
        <dbReference type="ARBA" id="ARBA00022448"/>
    </source>
</evidence>
<evidence type="ECO:0000313" key="11">
    <source>
        <dbReference type="Proteomes" id="UP000502260"/>
    </source>
</evidence>
<comment type="subcellular location">
    <subcellularLocation>
        <location evidence="1">Membrane</location>
    </subcellularLocation>
</comment>
<keyword evidence="7 9" id="KW-0811">Translocation</keyword>
<evidence type="ECO:0000313" key="10">
    <source>
        <dbReference type="EMBL" id="BCB25643.1"/>
    </source>
</evidence>
<keyword evidence="4 9" id="KW-0812">Transmembrane</keyword>
<dbReference type="GO" id="GO:0065002">
    <property type="term" value="P:intracellular protein transmembrane transport"/>
    <property type="evidence" value="ECO:0007669"/>
    <property type="project" value="UniProtKB-UniRule"/>
</dbReference>
<dbReference type="InterPro" id="IPR038379">
    <property type="entry name" value="SecE_sf"/>
</dbReference>
<name>A0A6F8V731_9PROT</name>
<comment type="function">
    <text evidence="9">Essential subunit of the Sec protein translocation channel SecYEG. Clamps together the 2 halves of SecY. May contact the channel plug during translocation.</text>
</comment>
<dbReference type="GO" id="GO:0008320">
    <property type="term" value="F:protein transmembrane transporter activity"/>
    <property type="evidence" value="ECO:0007669"/>
    <property type="project" value="UniProtKB-UniRule"/>
</dbReference>
<dbReference type="PANTHER" id="PTHR33910">
    <property type="entry name" value="PROTEIN TRANSLOCASE SUBUNIT SECE"/>
    <property type="match status" value="1"/>
</dbReference>
<feature type="transmembrane region" description="Helical" evidence="9">
    <location>
        <begin position="86"/>
        <end position="113"/>
    </location>
</feature>
<comment type="caution">
    <text evidence="9">Lacks conserved residue(s) required for the propagation of feature annotation.</text>
</comment>
<feature type="transmembrane region" description="Helical" evidence="9">
    <location>
        <begin position="32"/>
        <end position="52"/>
    </location>
</feature>
<comment type="similarity">
    <text evidence="9">Belongs to the SecE/SEC61-gamma family.</text>
</comment>
<sequence>MTKTDKIKLALAFLLLMAGVAGYYYFSDSAPVVRLIIVLAGVAAAAGVAWTAQPGKQFFAFSKESVAETRRVVWPTRKETVQTTGVVFILVVVVALFLWVVDASLMWLVQLLIGQGA</sequence>
<dbReference type="RefSeq" id="WP_173059963.1">
    <property type="nucleotide sequence ID" value="NZ_AP022853.1"/>
</dbReference>
<dbReference type="HAMAP" id="MF_00422">
    <property type="entry name" value="SecE"/>
    <property type="match status" value="1"/>
</dbReference>
<dbReference type="GO" id="GO:0043952">
    <property type="term" value="P:protein transport by the Sec complex"/>
    <property type="evidence" value="ECO:0007669"/>
    <property type="project" value="UniProtKB-UniRule"/>
</dbReference>
<evidence type="ECO:0000256" key="7">
    <source>
        <dbReference type="ARBA" id="ARBA00023010"/>
    </source>
</evidence>
<keyword evidence="8 9" id="KW-0472">Membrane</keyword>
<evidence type="ECO:0000256" key="6">
    <source>
        <dbReference type="ARBA" id="ARBA00022989"/>
    </source>
</evidence>
<dbReference type="KEGG" id="slac:SKTS_05290"/>
<dbReference type="InterPro" id="IPR005807">
    <property type="entry name" value="SecE_bac"/>
</dbReference>
<accession>A0A6F8V731</accession>
<dbReference type="GO" id="GO:0006605">
    <property type="term" value="P:protein targeting"/>
    <property type="evidence" value="ECO:0007669"/>
    <property type="project" value="UniProtKB-UniRule"/>
</dbReference>
<keyword evidence="11" id="KW-1185">Reference proteome</keyword>
<dbReference type="Proteomes" id="UP000502260">
    <property type="component" value="Chromosome"/>
</dbReference>
<dbReference type="PRINTS" id="PR01650">
    <property type="entry name" value="SECETRNLCASE"/>
</dbReference>
<evidence type="ECO:0000256" key="3">
    <source>
        <dbReference type="ARBA" id="ARBA00022475"/>
    </source>
</evidence>
<evidence type="ECO:0000256" key="9">
    <source>
        <dbReference type="HAMAP-Rule" id="MF_00422"/>
    </source>
</evidence>
<gene>
    <name evidence="9 10" type="primary">secE</name>
    <name evidence="10" type="ORF">SKTS_05290</name>
</gene>
<keyword evidence="5 9" id="KW-0653">Protein transport</keyword>
<comment type="subunit">
    <text evidence="9">Component of the Sec protein translocase complex. Heterotrimer consisting of SecY, SecE and SecG subunits. The heterotrimers can form oligomers, although 1 heterotrimer is thought to be able to translocate proteins. Interacts with the ribosome. Interacts with SecDF, and other proteins may be involved. Interacts with SecA.</text>
</comment>
<evidence type="ECO:0000256" key="4">
    <source>
        <dbReference type="ARBA" id="ARBA00022692"/>
    </source>
</evidence>
<dbReference type="Pfam" id="PF00584">
    <property type="entry name" value="SecE"/>
    <property type="match status" value="1"/>
</dbReference>
<dbReference type="AlphaFoldDB" id="A0A6F8V731"/>
<dbReference type="GO" id="GO:0009306">
    <property type="term" value="P:protein secretion"/>
    <property type="evidence" value="ECO:0007669"/>
    <property type="project" value="UniProtKB-UniRule"/>
</dbReference>
<evidence type="ECO:0000256" key="1">
    <source>
        <dbReference type="ARBA" id="ARBA00004370"/>
    </source>
</evidence>
<evidence type="ECO:0000256" key="8">
    <source>
        <dbReference type="ARBA" id="ARBA00023136"/>
    </source>
</evidence>
<organism evidence="10 11">
    <name type="scientific">Sulfurimicrobium lacus</name>
    <dbReference type="NCBI Taxonomy" id="2715678"/>
    <lineage>
        <taxon>Bacteria</taxon>
        <taxon>Pseudomonadati</taxon>
        <taxon>Pseudomonadota</taxon>
        <taxon>Betaproteobacteria</taxon>
        <taxon>Nitrosomonadales</taxon>
        <taxon>Sulfuricellaceae</taxon>
        <taxon>Sulfurimicrobium</taxon>
    </lineage>
</organism>
<dbReference type="NCBIfam" id="NF004371">
    <property type="entry name" value="PRK05740.1-1"/>
    <property type="match status" value="1"/>
</dbReference>
<dbReference type="PANTHER" id="PTHR33910:SF1">
    <property type="entry name" value="PROTEIN TRANSLOCASE SUBUNIT SECE"/>
    <property type="match status" value="1"/>
</dbReference>
<evidence type="ECO:0000256" key="5">
    <source>
        <dbReference type="ARBA" id="ARBA00022927"/>
    </source>
</evidence>
<feature type="transmembrane region" description="Helical" evidence="9">
    <location>
        <begin position="7"/>
        <end position="26"/>
    </location>
</feature>
<dbReference type="NCBIfam" id="TIGR00964">
    <property type="entry name" value="secE_bact"/>
    <property type="match status" value="1"/>
</dbReference>
<keyword evidence="2 9" id="KW-0813">Transport</keyword>
<keyword evidence="3 9" id="KW-1003">Cell membrane</keyword>
<dbReference type="InterPro" id="IPR001901">
    <property type="entry name" value="Translocase_SecE/Sec61-g"/>
</dbReference>
<dbReference type="Gene3D" id="1.20.5.1030">
    <property type="entry name" value="Preprotein translocase secy subunit"/>
    <property type="match status" value="1"/>
</dbReference>
<keyword evidence="6 9" id="KW-1133">Transmembrane helix</keyword>
<reference evidence="11" key="1">
    <citation type="submission" date="2020-03" db="EMBL/GenBank/DDBJ databases">
        <title>Complete genome sequence of sulfur-oxidizing bacterium skT11.</title>
        <authorList>
            <person name="Kanda M."/>
            <person name="Kojima H."/>
            <person name="Fukui M."/>
        </authorList>
    </citation>
    <scope>NUCLEOTIDE SEQUENCE [LARGE SCALE GENOMIC DNA]</scope>
    <source>
        <strain evidence="11">skT11</strain>
    </source>
</reference>
<protein>
    <recommendedName>
        <fullName evidence="9">Protein translocase subunit SecE</fullName>
    </recommendedName>
</protein>
<proteinExistence type="inferred from homology"/>
<dbReference type="GO" id="GO:0005886">
    <property type="term" value="C:plasma membrane"/>
    <property type="evidence" value="ECO:0007669"/>
    <property type="project" value="UniProtKB-UniRule"/>
</dbReference>
<dbReference type="EMBL" id="AP022853">
    <property type="protein sequence ID" value="BCB25643.1"/>
    <property type="molecule type" value="Genomic_DNA"/>
</dbReference>